<dbReference type="STRING" id="6216.A0A0R3SHI3"/>
<dbReference type="EMBL" id="CABIJS010000444">
    <property type="protein sequence ID" value="VUZ51865.1"/>
    <property type="molecule type" value="Genomic_DNA"/>
</dbReference>
<feature type="compositionally biased region" description="Polar residues" evidence="9">
    <location>
        <begin position="663"/>
        <end position="676"/>
    </location>
</feature>
<dbReference type="InterPro" id="IPR013083">
    <property type="entry name" value="Znf_RING/FYVE/PHD"/>
</dbReference>
<feature type="region of interest" description="Disordered" evidence="9">
    <location>
        <begin position="484"/>
        <end position="618"/>
    </location>
</feature>
<evidence type="ECO:0000256" key="3">
    <source>
        <dbReference type="ARBA" id="ARBA00022679"/>
    </source>
</evidence>
<evidence type="ECO:0000259" key="10">
    <source>
        <dbReference type="PROSITE" id="PS51044"/>
    </source>
</evidence>
<protein>
    <submittedName>
        <fullName evidence="16">E3 SUMO-protein ligase gei-17</fullName>
    </submittedName>
</protein>
<dbReference type="CDD" id="cd16650">
    <property type="entry name" value="SP-RING_PIAS-like"/>
    <property type="match status" value="1"/>
</dbReference>
<dbReference type="PANTHER" id="PTHR10782">
    <property type="entry name" value="ZINC FINGER MIZ DOMAIN-CONTAINING PROTEIN"/>
    <property type="match status" value="1"/>
</dbReference>
<dbReference type="GO" id="GO:0000785">
    <property type="term" value="C:chromatin"/>
    <property type="evidence" value="ECO:0007669"/>
    <property type="project" value="TreeGrafter"/>
</dbReference>
<dbReference type="PANTHER" id="PTHR10782:SF94">
    <property type="entry name" value="SUPPRESSOR OF VARIEGATION 2-10, ISOFORM I"/>
    <property type="match status" value="1"/>
</dbReference>
<evidence type="ECO:0000256" key="4">
    <source>
        <dbReference type="ARBA" id="ARBA00022723"/>
    </source>
</evidence>
<keyword evidence="15" id="KW-1185">Reference proteome</keyword>
<dbReference type="GO" id="GO:0003712">
    <property type="term" value="F:transcription coregulator activity"/>
    <property type="evidence" value="ECO:0007669"/>
    <property type="project" value="TreeGrafter"/>
</dbReference>
<dbReference type="Gene3D" id="2.60.120.780">
    <property type="entry name" value="PINIT domain"/>
    <property type="match status" value="1"/>
</dbReference>
<evidence type="ECO:0000256" key="5">
    <source>
        <dbReference type="ARBA" id="ARBA00022771"/>
    </source>
</evidence>
<dbReference type="InterPro" id="IPR004181">
    <property type="entry name" value="Znf_MIZ"/>
</dbReference>
<evidence type="ECO:0000256" key="6">
    <source>
        <dbReference type="ARBA" id="ARBA00022786"/>
    </source>
</evidence>
<proteinExistence type="inferred from homology"/>
<dbReference type="WBParaSite" id="HDID_0000439801-mRNA-1">
    <property type="protein sequence ID" value="HDID_0000439801-mRNA-1"/>
    <property type="gene ID" value="HDID_0000439801"/>
</dbReference>
<dbReference type="PROSITE" id="PS51044">
    <property type="entry name" value="ZF_SP_RING"/>
    <property type="match status" value="1"/>
</dbReference>
<dbReference type="InterPro" id="IPR023321">
    <property type="entry name" value="PINIT"/>
</dbReference>
<keyword evidence="6" id="KW-0833">Ubl conjugation pathway</keyword>
<dbReference type="OrthoDB" id="10263264at2759"/>
<feature type="compositionally biased region" description="Low complexity" evidence="9">
    <location>
        <begin position="79"/>
        <end position="88"/>
    </location>
</feature>
<feature type="compositionally biased region" description="Polar residues" evidence="9">
    <location>
        <begin position="516"/>
        <end position="526"/>
    </location>
</feature>
<dbReference type="Proteomes" id="UP000321570">
    <property type="component" value="Unassembled WGS sequence"/>
</dbReference>
<feature type="region of interest" description="Disordered" evidence="9">
    <location>
        <begin position="79"/>
        <end position="108"/>
    </location>
</feature>
<evidence type="ECO:0000256" key="1">
    <source>
        <dbReference type="ARBA" id="ARBA00004718"/>
    </source>
</evidence>
<evidence type="ECO:0000256" key="2">
    <source>
        <dbReference type="ARBA" id="ARBA00005383"/>
    </source>
</evidence>
<keyword evidence="3" id="KW-0808">Transferase</keyword>
<dbReference type="UniPathway" id="UPA00886"/>
<dbReference type="Pfam" id="PF14324">
    <property type="entry name" value="PINIT"/>
    <property type="match status" value="1"/>
</dbReference>
<evidence type="ECO:0000256" key="7">
    <source>
        <dbReference type="ARBA" id="ARBA00022833"/>
    </source>
</evidence>
<feature type="compositionally biased region" description="Polar residues" evidence="9">
    <location>
        <begin position="484"/>
        <end position="509"/>
    </location>
</feature>
<dbReference type="AlphaFoldDB" id="A0A0R3SHI3"/>
<dbReference type="GO" id="GO:0061665">
    <property type="term" value="F:SUMO ligase activity"/>
    <property type="evidence" value="ECO:0007669"/>
    <property type="project" value="TreeGrafter"/>
</dbReference>
<dbReference type="EMBL" id="UYSG01001664">
    <property type="protein sequence ID" value="VDL48565.1"/>
    <property type="molecule type" value="Genomic_DNA"/>
</dbReference>
<evidence type="ECO:0000259" key="11">
    <source>
        <dbReference type="PROSITE" id="PS51466"/>
    </source>
</evidence>
<evidence type="ECO:0000313" key="15">
    <source>
        <dbReference type="Proteomes" id="UP000321570"/>
    </source>
</evidence>
<keyword evidence="4" id="KW-0479">Metal-binding</keyword>
<evidence type="ECO:0000313" key="13">
    <source>
        <dbReference type="EMBL" id="VUZ51865.1"/>
    </source>
</evidence>
<feature type="region of interest" description="Disordered" evidence="9">
    <location>
        <begin position="875"/>
        <end position="923"/>
    </location>
</feature>
<reference evidence="16" key="1">
    <citation type="submission" date="2017-02" db="UniProtKB">
        <authorList>
            <consortium name="WormBaseParasite"/>
        </authorList>
    </citation>
    <scope>IDENTIFICATION</scope>
</reference>
<evidence type="ECO:0000256" key="8">
    <source>
        <dbReference type="PROSITE-ProRule" id="PRU00452"/>
    </source>
</evidence>
<evidence type="ECO:0000313" key="16">
    <source>
        <dbReference type="WBParaSite" id="HDID_0000439801-mRNA-1"/>
    </source>
</evidence>
<feature type="domain" description="SP-RING-type" evidence="10">
    <location>
        <begin position="383"/>
        <end position="465"/>
    </location>
</feature>
<dbReference type="Pfam" id="PF02891">
    <property type="entry name" value="zf-MIZ"/>
    <property type="match status" value="1"/>
</dbReference>
<reference evidence="12 14" key="2">
    <citation type="submission" date="2018-11" db="EMBL/GenBank/DDBJ databases">
        <authorList>
            <consortium name="Pathogen Informatics"/>
        </authorList>
    </citation>
    <scope>NUCLEOTIDE SEQUENCE [LARGE SCALE GENOMIC DNA]</scope>
</reference>
<sequence length="923" mass="100377">MYSGDKLKGFIRTCKRKALEALLNAAELPTEGLKNNLVTRLESYIDVGPSEQFLSHIDLIMQSTIPRYGTHTGVPIPDVSSSAQSSVSGGNPQAVLRAHPSSESLRLPQYREIPPQQPTKAVHMVPPGIPPELNNWGIQPSDLSRPYNRQGTLNVTLPTPEGVVRVPYFPDVRFSDTPFYEILDVIQPPTLIIPPDVNFHTGKRPYERTYDIKLDANQSETITYHSYNVGNRREFRVQALVRFGKLEPSMLHRITASQPTLEPFQDNMPIHLAVQVNQRNVILPPFLPTSRPNMDGRRNARPISITPQLRMCPGAVNLIKLSWSHDYTSFTYYFFAVYLVKRLSTKELCDFLKTNCYRPGNFVRKQIIAKLASSGLPLNDGEDDDDIQIQNTLPVQLLCPLSKCRINLPVRGKRCQHIQCYDADTYFIINERKPAWKCPVCDLLAPFDELFVDGLLMEILESKKSQNAEEIVFNEDGSWTTMKSSSCGGVNGNVENSRGSSPLSTSNGDGQPAPKISSTDNPSTSACGGGGGGGTDVLIDLTASDDDDGGGPQPPKRPAVGQQSLSCSAPSRQHSSSSMYRVPHPPPSVPSQHDSLSNQFLQQQHRQHQPVPFGSNLMRCAHSNSVPSTSAMSNPALLVDAKPDTRRVFLSSHAPSVPASRPCSHSDTPSPRTPQSLGHAASTVAKSSLSIPQMVSSSNHHNIPVPLNLNAKELMAKMAGAASFSPQMLEAYMKLPECNQFPANSVPQLPPPKAAHQNNGNSNNNNISHTRFANFLPPYPAHSNLALQNAHQWRTQGPPTLLTASNNTAIGNNSSAAHSSFLFPSGGSGGGVSRAPSTCSSSSSPTFLNFWPSAVAVAAAQMTSAHPMMRQSLGDLYRSTLPPSPPHAHSSNSTPPPPPKGDPRHLESGGLFSSPSGWSTNHQ</sequence>
<comment type="pathway">
    <text evidence="1">Protein modification; protein sumoylation.</text>
</comment>
<keyword evidence="5 8" id="KW-0863">Zinc-finger</keyword>
<keyword evidence="7" id="KW-0862">Zinc</keyword>
<feature type="domain" description="PINIT" evidence="11">
    <location>
        <begin position="155"/>
        <end position="343"/>
    </location>
</feature>
<evidence type="ECO:0000313" key="14">
    <source>
        <dbReference type="Proteomes" id="UP000274504"/>
    </source>
</evidence>
<feature type="region of interest" description="Disordered" evidence="9">
    <location>
        <begin position="652"/>
        <end position="685"/>
    </location>
</feature>
<dbReference type="Gene3D" id="3.30.40.10">
    <property type="entry name" value="Zinc/RING finger domain, C3HC4 (zinc finger)"/>
    <property type="match status" value="1"/>
</dbReference>
<dbReference type="InterPro" id="IPR038654">
    <property type="entry name" value="PINIT_sf"/>
</dbReference>
<reference evidence="13 15" key="3">
    <citation type="submission" date="2019-07" db="EMBL/GenBank/DDBJ databases">
        <authorList>
            <person name="Jastrzebski P J."/>
            <person name="Paukszto L."/>
            <person name="Jastrzebski P J."/>
        </authorList>
    </citation>
    <scope>NUCLEOTIDE SEQUENCE [LARGE SCALE GENOMIC DNA]</scope>
    <source>
        <strain evidence="13 15">WMS-il1</strain>
    </source>
</reference>
<dbReference type="PROSITE" id="PS51466">
    <property type="entry name" value="PINIT"/>
    <property type="match status" value="1"/>
</dbReference>
<name>A0A0R3SHI3_HYMDI</name>
<gene>
    <name evidence="12" type="ORF">HDID_LOCUS4396</name>
    <name evidence="13" type="ORF">WMSIL1_LOCUS10422</name>
</gene>
<feature type="compositionally biased region" description="Polar residues" evidence="9">
    <location>
        <begin position="561"/>
        <end position="579"/>
    </location>
</feature>
<dbReference type="GO" id="GO:0016925">
    <property type="term" value="P:protein sumoylation"/>
    <property type="evidence" value="ECO:0007669"/>
    <property type="project" value="UniProtKB-UniPathway"/>
</dbReference>
<dbReference type="GO" id="GO:0008270">
    <property type="term" value="F:zinc ion binding"/>
    <property type="evidence" value="ECO:0007669"/>
    <property type="project" value="UniProtKB-KW"/>
</dbReference>
<dbReference type="GO" id="GO:0006357">
    <property type="term" value="P:regulation of transcription by RNA polymerase II"/>
    <property type="evidence" value="ECO:0007669"/>
    <property type="project" value="TreeGrafter"/>
</dbReference>
<dbReference type="Proteomes" id="UP000274504">
    <property type="component" value="Unassembled WGS sequence"/>
</dbReference>
<evidence type="ECO:0000313" key="12">
    <source>
        <dbReference type="EMBL" id="VDL48565.1"/>
    </source>
</evidence>
<comment type="similarity">
    <text evidence="2">Belongs to the PIAS family.</text>
</comment>
<organism evidence="16">
    <name type="scientific">Hymenolepis diminuta</name>
    <name type="common">Rat tapeworm</name>
    <dbReference type="NCBI Taxonomy" id="6216"/>
    <lineage>
        <taxon>Eukaryota</taxon>
        <taxon>Metazoa</taxon>
        <taxon>Spiralia</taxon>
        <taxon>Lophotrochozoa</taxon>
        <taxon>Platyhelminthes</taxon>
        <taxon>Cestoda</taxon>
        <taxon>Eucestoda</taxon>
        <taxon>Cyclophyllidea</taxon>
        <taxon>Hymenolepididae</taxon>
        <taxon>Hymenolepis</taxon>
    </lineage>
</organism>
<evidence type="ECO:0000256" key="9">
    <source>
        <dbReference type="SAM" id="MobiDB-lite"/>
    </source>
</evidence>
<feature type="compositionally biased region" description="Polar residues" evidence="9">
    <location>
        <begin position="911"/>
        <end position="923"/>
    </location>
</feature>
<accession>A0A0R3SHI3</accession>